<name>Q2R4I8_ORYSJ</name>
<protein>
    <submittedName>
        <fullName evidence="1">Uncharacterized protein</fullName>
    </submittedName>
</protein>
<reference evidence="1" key="3">
    <citation type="submission" date="2006-01" db="EMBL/GenBank/DDBJ databases">
        <authorList>
            <person name="Buell R."/>
        </authorList>
    </citation>
    <scope>NUCLEOTIDE SEQUENCE</scope>
</reference>
<organism evidence="1">
    <name type="scientific">Oryza sativa subsp. japonica</name>
    <name type="common">Rice</name>
    <dbReference type="NCBI Taxonomy" id="39947"/>
    <lineage>
        <taxon>Eukaryota</taxon>
        <taxon>Viridiplantae</taxon>
        <taxon>Streptophyta</taxon>
        <taxon>Embryophyta</taxon>
        <taxon>Tracheophyta</taxon>
        <taxon>Spermatophyta</taxon>
        <taxon>Magnoliopsida</taxon>
        <taxon>Liliopsida</taxon>
        <taxon>Poales</taxon>
        <taxon>Poaceae</taxon>
        <taxon>BOP clade</taxon>
        <taxon>Oryzoideae</taxon>
        <taxon>Oryzeae</taxon>
        <taxon>Oryzinae</taxon>
        <taxon>Oryza</taxon>
        <taxon>Oryza sativa</taxon>
    </lineage>
</organism>
<reference evidence="1" key="1">
    <citation type="journal article" date="2005" name="BMC Biol.">
        <title>The sequence of rice chromosomes 11 and 12, rich in disease resistance genes and recent gene duplications.</title>
        <authorList>
            <consortium name="The rice chromosomes 11 and 12 sequencing consortia"/>
        </authorList>
    </citation>
    <scope>NUCLEOTIDE SEQUENCE [LARGE SCALE GENOMIC DNA]</scope>
</reference>
<dbReference type="EMBL" id="DP000010">
    <property type="protein sequence ID" value="ABA93656.1"/>
    <property type="molecule type" value="Genomic_DNA"/>
</dbReference>
<dbReference type="AlphaFoldDB" id="Q2R4I8"/>
<gene>
    <name evidence="1" type="ordered locus">LOC_Os11g28330</name>
</gene>
<proteinExistence type="predicted"/>
<sequence length="186" mass="20524">MTCQVGGLVLKGLDNMGSRGVFFDDDFYDQLDLGDTTQSVFTLLQVGSVPFPVFGATSWIHPTAPSENRALMSKPARKAKKQWCPFDDMSSHSLDGCNVMLKDKAECTCGVQHGIPEPDGGLGTVAIWSERFPRNLLPGVMAYLEAKEWAYILEYSDILSLLVDTFQERNSSAYVQNESPTQAISF</sequence>
<accession>Q2R4I8</accession>
<reference evidence="1" key="2">
    <citation type="submission" date="2005-04" db="EMBL/GenBank/DDBJ databases">
        <authorList>
            <person name="Buell C.R."/>
            <person name="Wing R.A."/>
            <person name="McCombie W.A."/>
            <person name="Ouyang S."/>
        </authorList>
    </citation>
    <scope>NUCLEOTIDE SEQUENCE</scope>
</reference>
<evidence type="ECO:0000313" key="1">
    <source>
        <dbReference type="EMBL" id="ABA93656.1"/>
    </source>
</evidence>